<dbReference type="InterPro" id="IPR009003">
    <property type="entry name" value="Peptidase_S1_PA"/>
</dbReference>
<dbReference type="Gene3D" id="2.30.42.10">
    <property type="match status" value="1"/>
</dbReference>
<dbReference type="AlphaFoldDB" id="A0A6N8U4I1"/>
<feature type="domain" description="PDZ" evidence="3">
    <location>
        <begin position="249"/>
        <end position="347"/>
    </location>
</feature>
<dbReference type="Proteomes" id="UP000434036">
    <property type="component" value="Unassembled WGS sequence"/>
</dbReference>
<dbReference type="PROSITE" id="PS50106">
    <property type="entry name" value="PDZ"/>
    <property type="match status" value="1"/>
</dbReference>
<accession>A0A6N8U4I1</accession>
<dbReference type="EMBL" id="WUUQ01000001">
    <property type="protein sequence ID" value="MXQ72425.1"/>
    <property type="molecule type" value="Genomic_DNA"/>
</dbReference>
<evidence type="ECO:0000313" key="5">
    <source>
        <dbReference type="Proteomes" id="UP000434036"/>
    </source>
</evidence>
<comment type="caution">
    <text evidence="4">The sequence shown here is derived from an EMBL/GenBank/DDBJ whole genome shotgun (WGS) entry which is preliminary data.</text>
</comment>
<dbReference type="InterPro" id="IPR001940">
    <property type="entry name" value="Peptidase_S1C"/>
</dbReference>
<evidence type="ECO:0000256" key="2">
    <source>
        <dbReference type="ARBA" id="ARBA00022801"/>
    </source>
</evidence>
<evidence type="ECO:0000259" key="3">
    <source>
        <dbReference type="PROSITE" id="PS50106"/>
    </source>
</evidence>
<dbReference type="PANTHER" id="PTHR43343:SF3">
    <property type="entry name" value="PROTEASE DO-LIKE 8, CHLOROPLASTIC"/>
    <property type="match status" value="1"/>
</dbReference>
<dbReference type="PANTHER" id="PTHR43343">
    <property type="entry name" value="PEPTIDASE S12"/>
    <property type="match status" value="1"/>
</dbReference>
<name>A0A6N8U4I1_9FIRM</name>
<keyword evidence="2" id="KW-0378">Hydrolase</keyword>
<dbReference type="SMART" id="SM00228">
    <property type="entry name" value="PDZ"/>
    <property type="match status" value="1"/>
</dbReference>
<proteinExistence type="predicted"/>
<keyword evidence="5" id="KW-1185">Reference proteome</keyword>
<dbReference type="Pfam" id="PF13180">
    <property type="entry name" value="PDZ_2"/>
    <property type="match status" value="1"/>
</dbReference>
<gene>
    <name evidence="4" type="ORF">GSF08_00525</name>
</gene>
<reference evidence="4 5" key="2">
    <citation type="submission" date="2020-01" db="EMBL/GenBank/DDBJ databases">
        <title>Clostridiaceae sp. nov. isolated from the gut of human by culturomics.</title>
        <authorList>
            <person name="Chang Y."/>
        </authorList>
    </citation>
    <scope>NUCLEOTIDE SEQUENCE [LARGE SCALE GENOMIC DNA]</scope>
    <source>
        <strain evidence="4 5">DONG20-135</strain>
    </source>
</reference>
<protein>
    <submittedName>
        <fullName evidence="4">PDZ domain-containing protein</fullName>
    </submittedName>
</protein>
<dbReference type="InterPro" id="IPR036034">
    <property type="entry name" value="PDZ_sf"/>
</dbReference>
<reference evidence="4 5" key="1">
    <citation type="submission" date="2019-12" db="EMBL/GenBank/DDBJ databases">
        <authorList>
            <person name="Yang R."/>
        </authorList>
    </citation>
    <scope>NUCLEOTIDE SEQUENCE [LARGE SCALE GENOMIC DNA]</scope>
    <source>
        <strain evidence="4 5">DONG20-135</strain>
    </source>
</reference>
<evidence type="ECO:0000313" key="4">
    <source>
        <dbReference type="EMBL" id="MXQ72425.1"/>
    </source>
</evidence>
<dbReference type="GO" id="GO:0006508">
    <property type="term" value="P:proteolysis"/>
    <property type="evidence" value="ECO:0007669"/>
    <property type="project" value="UniProtKB-KW"/>
</dbReference>
<dbReference type="Pfam" id="PF13365">
    <property type="entry name" value="Trypsin_2"/>
    <property type="match status" value="1"/>
</dbReference>
<dbReference type="SUPFAM" id="SSF50156">
    <property type="entry name" value="PDZ domain-like"/>
    <property type="match status" value="1"/>
</dbReference>
<keyword evidence="1" id="KW-0645">Protease</keyword>
<sequence length="357" mass="38588">MKKALTIVLMILLVWNVLLTIQVVKMKNQDPAVQETKIVRKASTDISSDLTELVKKCEDKVVTITTLVYGEQASSGSGAIYRTDGKTAFIITNNHVIESGQKIMVSFANGSEKEAKIVGKDAISDLALIKAETDFQPEAFTLGDSSLVKKGEYVMAMGSPLGIEYQGSVSYGVISGVDRRIDIDVDQNGTADWDMLVLQTDAAINPGNSGGPLINMAGELIGINSLKISDEKVEGFGFAIPSNEVATIITQLEKDGKVVRPIMGITAASASDFTAYEKARYQIDDDTSGIVITSVVKDGPAAKAGIRAGDVITKFDGKELTSFKQFRKLLYEKKVGDKVKIEYLRERKKSETSVVLS</sequence>
<dbReference type="PRINTS" id="PR00834">
    <property type="entry name" value="PROTEASES2C"/>
</dbReference>
<dbReference type="InterPro" id="IPR001478">
    <property type="entry name" value="PDZ"/>
</dbReference>
<dbReference type="RefSeq" id="WP_160623925.1">
    <property type="nucleotide sequence ID" value="NZ_WUUQ01000001.1"/>
</dbReference>
<dbReference type="SUPFAM" id="SSF50494">
    <property type="entry name" value="Trypsin-like serine proteases"/>
    <property type="match status" value="1"/>
</dbReference>
<organism evidence="4 5">
    <name type="scientific">Copranaerobaculum intestinale</name>
    <dbReference type="NCBI Taxonomy" id="2692629"/>
    <lineage>
        <taxon>Bacteria</taxon>
        <taxon>Bacillati</taxon>
        <taxon>Bacillota</taxon>
        <taxon>Erysipelotrichia</taxon>
        <taxon>Erysipelotrichales</taxon>
        <taxon>Erysipelotrichaceae</taxon>
        <taxon>Copranaerobaculum</taxon>
    </lineage>
</organism>
<dbReference type="InterPro" id="IPR051201">
    <property type="entry name" value="Chloro_Bact_Ser_Proteases"/>
</dbReference>
<dbReference type="Gene3D" id="2.40.10.120">
    <property type="match status" value="1"/>
</dbReference>
<evidence type="ECO:0000256" key="1">
    <source>
        <dbReference type="ARBA" id="ARBA00022670"/>
    </source>
</evidence>
<dbReference type="GO" id="GO:0004252">
    <property type="term" value="F:serine-type endopeptidase activity"/>
    <property type="evidence" value="ECO:0007669"/>
    <property type="project" value="InterPro"/>
</dbReference>